<dbReference type="Proteomes" id="UP000054279">
    <property type="component" value="Unassembled WGS sequence"/>
</dbReference>
<dbReference type="EMBL" id="KN837153">
    <property type="protein sequence ID" value="KIJ39306.1"/>
    <property type="molecule type" value="Genomic_DNA"/>
</dbReference>
<keyword evidence="2" id="KW-1185">Reference proteome</keyword>
<proteinExistence type="predicted"/>
<gene>
    <name evidence="1" type="ORF">M422DRAFT_49687</name>
</gene>
<name>A0A0C9VNI0_SPHS4</name>
<organism evidence="1 2">
    <name type="scientific">Sphaerobolus stellatus (strain SS14)</name>
    <dbReference type="NCBI Taxonomy" id="990650"/>
    <lineage>
        <taxon>Eukaryota</taxon>
        <taxon>Fungi</taxon>
        <taxon>Dikarya</taxon>
        <taxon>Basidiomycota</taxon>
        <taxon>Agaricomycotina</taxon>
        <taxon>Agaricomycetes</taxon>
        <taxon>Phallomycetidae</taxon>
        <taxon>Geastrales</taxon>
        <taxon>Sphaerobolaceae</taxon>
        <taxon>Sphaerobolus</taxon>
    </lineage>
</organism>
<dbReference type="HOGENOM" id="CLU_026593_0_0_1"/>
<evidence type="ECO:0000313" key="1">
    <source>
        <dbReference type="EMBL" id="KIJ39306.1"/>
    </source>
</evidence>
<evidence type="ECO:0000313" key="2">
    <source>
        <dbReference type="Proteomes" id="UP000054279"/>
    </source>
</evidence>
<reference evidence="1 2" key="1">
    <citation type="submission" date="2014-06" db="EMBL/GenBank/DDBJ databases">
        <title>Evolutionary Origins and Diversification of the Mycorrhizal Mutualists.</title>
        <authorList>
            <consortium name="DOE Joint Genome Institute"/>
            <consortium name="Mycorrhizal Genomics Consortium"/>
            <person name="Kohler A."/>
            <person name="Kuo A."/>
            <person name="Nagy L.G."/>
            <person name="Floudas D."/>
            <person name="Copeland A."/>
            <person name="Barry K.W."/>
            <person name="Cichocki N."/>
            <person name="Veneault-Fourrey C."/>
            <person name="LaButti K."/>
            <person name="Lindquist E.A."/>
            <person name="Lipzen A."/>
            <person name="Lundell T."/>
            <person name="Morin E."/>
            <person name="Murat C."/>
            <person name="Riley R."/>
            <person name="Ohm R."/>
            <person name="Sun H."/>
            <person name="Tunlid A."/>
            <person name="Henrissat B."/>
            <person name="Grigoriev I.V."/>
            <person name="Hibbett D.S."/>
            <person name="Martin F."/>
        </authorList>
    </citation>
    <scope>NUCLEOTIDE SEQUENCE [LARGE SCALE GENOMIC DNA]</scope>
    <source>
        <strain evidence="1 2">SS14</strain>
    </source>
</reference>
<dbReference type="OrthoDB" id="2404451at2759"/>
<dbReference type="AlphaFoldDB" id="A0A0C9VNI0"/>
<protein>
    <submittedName>
        <fullName evidence="1">Uncharacterized protein</fullName>
    </submittedName>
</protein>
<accession>A0A0C9VNI0</accession>
<sequence length="171" mass="19409">MKMGDMIDIKSNQYIKGLNTFSPCQKCQIQGCRDPNHSLGNYYYPLKAPQGAIHLNKSPRIDYDAHDLPMCTDEGCKEALANILAASTAEERKCREKVHSLKGESILLELPGFSRIRSVPHDLMHLLFKNIIPNRMDLWSGSYKGLDEGSRDYKLPANVWSIVVQKLPRLH</sequence>